<gene>
    <name evidence="9" type="ORF">WJX73_005944</name>
</gene>
<organism evidence="9 10">
    <name type="scientific">Symbiochloris irregularis</name>
    <dbReference type="NCBI Taxonomy" id="706552"/>
    <lineage>
        <taxon>Eukaryota</taxon>
        <taxon>Viridiplantae</taxon>
        <taxon>Chlorophyta</taxon>
        <taxon>core chlorophytes</taxon>
        <taxon>Trebouxiophyceae</taxon>
        <taxon>Trebouxiales</taxon>
        <taxon>Trebouxiaceae</taxon>
        <taxon>Symbiochloris</taxon>
    </lineage>
</organism>
<dbReference type="CDD" id="cd01878">
    <property type="entry name" value="HflX"/>
    <property type="match status" value="1"/>
</dbReference>
<dbReference type="Pfam" id="PF16360">
    <property type="entry name" value="GTP-bdg_M"/>
    <property type="match status" value="1"/>
</dbReference>
<accession>A0AAW1NFU2</accession>
<feature type="compositionally biased region" description="Gly residues" evidence="7">
    <location>
        <begin position="289"/>
        <end position="300"/>
    </location>
</feature>
<keyword evidence="3" id="KW-0479">Metal-binding</keyword>
<evidence type="ECO:0000256" key="7">
    <source>
        <dbReference type="SAM" id="MobiDB-lite"/>
    </source>
</evidence>
<dbReference type="Proteomes" id="UP001465755">
    <property type="component" value="Unassembled WGS sequence"/>
</dbReference>
<keyword evidence="5" id="KW-0460">Magnesium</keyword>
<dbReference type="FunFam" id="3.40.50.11060:FF:000001">
    <property type="entry name" value="GTPase HflX"/>
    <property type="match status" value="1"/>
</dbReference>
<keyword evidence="6" id="KW-0342">GTP-binding</keyword>
<evidence type="ECO:0000256" key="4">
    <source>
        <dbReference type="ARBA" id="ARBA00022741"/>
    </source>
</evidence>
<dbReference type="InterPro" id="IPR016496">
    <property type="entry name" value="GTPase_HflX"/>
</dbReference>
<dbReference type="SUPFAM" id="SSF52540">
    <property type="entry name" value="P-loop containing nucleoside triphosphate hydrolases"/>
    <property type="match status" value="1"/>
</dbReference>
<dbReference type="HAMAP" id="MF_00900">
    <property type="entry name" value="GTPase_HflX"/>
    <property type="match status" value="1"/>
</dbReference>
<protein>
    <recommendedName>
        <fullName evidence="8">Hflx-type G domain-containing protein</fullName>
    </recommendedName>
</protein>
<dbReference type="Pfam" id="PF01926">
    <property type="entry name" value="MMR_HSR1"/>
    <property type="match status" value="1"/>
</dbReference>
<evidence type="ECO:0000256" key="6">
    <source>
        <dbReference type="ARBA" id="ARBA00023134"/>
    </source>
</evidence>
<evidence type="ECO:0000256" key="3">
    <source>
        <dbReference type="ARBA" id="ARBA00022723"/>
    </source>
</evidence>
<name>A0AAW1NFU2_9CHLO</name>
<dbReference type="GO" id="GO:0005525">
    <property type="term" value="F:GTP binding"/>
    <property type="evidence" value="ECO:0007669"/>
    <property type="project" value="UniProtKB-KW"/>
</dbReference>
<dbReference type="InterPro" id="IPR027417">
    <property type="entry name" value="P-loop_NTPase"/>
</dbReference>
<dbReference type="InterPro" id="IPR042108">
    <property type="entry name" value="GTPase_HflX_N_sf"/>
</dbReference>
<dbReference type="PANTHER" id="PTHR10229">
    <property type="entry name" value="GTP-BINDING PROTEIN HFLX"/>
    <property type="match status" value="1"/>
</dbReference>
<dbReference type="InterPro" id="IPR025121">
    <property type="entry name" value="GTPase_HflX_N"/>
</dbReference>
<feature type="region of interest" description="Disordered" evidence="7">
    <location>
        <begin position="286"/>
        <end position="309"/>
    </location>
</feature>
<dbReference type="GO" id="GO:0005737">
    <property type="term" value="C:cytoplasm"/>
    <property type="evidence" value="ECO:0007669"/>
    <property type="project" value="UniProtKB-SubCell"/>
</dbReference>
<evidence type="ECO:0000256" key="1">
    <source>
        <dbReference type="ARBA" id="ARBA00004496"/>
    </source>
</evidence>
<keyword evidence="4" id="KW-0547">Nucleotide-binding</keyword>
<feature type="region of interest" description="Disordered" evidence="7">
    <location>
        <begin position="47"/>
        <end position="100"/>
    </location>
</feature>
<evidence type="ECO:0000259" key="8">
    <source>
        <dbReference type="PROSITE" id="PS51705"/>
    </source>
</evidence>
<comment type="caution">
    <text evidence="9">The sequence shown here is derived from an EMBL/GenBank/DDBJ whole genome shotgun (WGS) entry which is preliminary data.</text>
</comment>
<dbReference type="EMBL" id="JALJOQ010000288">
    <property type="protein sequence ID" value="KAK9785872.1"/>
    <property type="molecule type" value="Genomic_DNA"/>
</dbReference>
<reference evidence="9 10" key="1">
    <citation type="journal article" date="2024" name="Nat. Commun.">
        <title>Phylogenomics reveals the evolutionary origins of lichenization in chlorophyte algae.</title>
        <authorList>
            <person name="Puginier C."/>
            <person name="Libourel C."/>
            <person name="Otte J."/>
            <person name="Skaloud P."/>
            <person name="Haon M."/>
            <person name="Grisel S."/>
            <person name="Petersen M."/>
            <person name="Berrin J.G."/>
            <person name="Delaux P.M."/>
            <person name="Dal Grande F."/>
            <person name="Keller J."/>
        </authorList>
    </citation>
    <scope>NUCLEOTIDE SEQUENCE [LARGE SCALE GENOMIC DNA]</scope>
    <source>
        <strain evidence="9 10">SAG 2036</strain>
    </source>
</reference>
<dbReference type="AlphaFoldDB" id="A0AAW1NFU2"/>
<dbReference type="PROSITE" id="PS51705">
    <property type="entry name" value="G_HFLX"/>
    <property type="match status" value="1"/>
</dbReference>
<keyword evidence="2" id="KW-0963">Cytoplasm</keyword>
<evidence type="ECO:0000313" key="10">
    <source>
        <dbReference type="Proteomes" id="UP001465755"/>
    </source>
</evidence>
<dbReference type="FunFam" id="3.40.50.300:FF:000173">
    <property type="entry name" value="GTPase HflX"/>
    <property type="match status" value="1"/>
</dbReference>
<dbReference type="Gene3D" id="3.40.50.300">
    <property type="entry name" value="P-loop containing nucleotide triphosphate hydrolases"/>
    <property type="match status" value="1"/>
</dbReference>
<evidence type="ECO:0000256" key="5">
    <source>
        <dbReference type="ARBA" id="ARBA00022842"/>
    </source>
</evidence>
<dbReference type="InterPro" id="IPR030394">
    <property type="entry name" value="G_HFLX_dom"/>
</dbReference>
<proteinExistence type="inferred from homology"/>
<comment type="subcellular location">
    <subcellularLocation>
        <location evidence="1">Cytoplasm</location>
    </subcellularLocation>
</comment>
<dbReference type="NCBIfam" id="TIGR03156">
    <property type="entry name" value="GTP_HflX"/>
    <property type="match status" value="1"/>
</dbReference>
<dbReference type="Gene3D" id="3.40.50.11060">
    <property type="entry name" value="GTPase HflX, N-terminal domain"/>
    <property type="match status" value="1"/>
</dbReference>
<dbReference type="InterPro" id="IPR006073">
    <property type="entry name" value="GTP-bd"/>
</dbReference>
<dbReference type="Gene3D" id="6.10.250.2860">
    <property type="match status" value="1"/>
</dbReference>
<dbReference type="GO" id="GO:0043022">
    <property type="term" value="F:ribosome binding"/>
    <property type="evidence" value="ECO:0007669"/>
    <property type="project" value="TreeGrafter"/>
</dbReference>
<dbReference type="PANTHER" id="PTHR10229:SF0">
    <property type="entry name" value="GTP-BINDING PROTEIN 6-RELATED"/>
    <property type="match status" value="1"/>
</dbReference>
<feature type="domain" description="Hflx-type G" evidence="8">
    <location>
        <begin position="347"/>
        <end position="513"/>
    </location>
</feature>
<evidence type="ECO:0000256" key="2">
    <source>
        <dbReference type="ARBA" id="ARBA00022490"/>
    </source>
</evidence>
<dbReference type="InterPro" id="IPR032305">
    <property type="entry name" value="GTP-bd_M"/>
</dbReference>
<dbReference type="PRINTS" id="PR00326">
    <property type="entry name" value="GTP1OBG"/>
</dbReference>
<dbReference type="GO" id="GO:0046872">
    <property type="term" value="F:metal ion binding"/>
    <property type="evidence" value="ECO:0007669"/>
    <property type="project" value="UniProtKB-KW"/>
</dbReference>
<sequence>MDFASTSSRCCFGHQRTPCSRFTRSTAQLMHALPVASTRCRSRSAARCQAQKQGAAPTESATSSSDGDRAWADWEDEPNLPPSETVFRPELGDGHDAEPGDAGYLADTIRANPEEAEAEARALRAARSGNSLEEEVAYLVGVQLKGGNMTQRRDTAALAAYSIEESLEELGRLATTAGLKVAGQLQQQLEAPDPRTYIGPGKLKELRSAMLASNANIAIFDDELSPRVARALQAALGEDVRLCDRTALILDIFSQRAASHEGKLQVQLAQSQYELPRLTRMWSHLERQAGGGGGGSGGKATRGMGEKQKEVDKRLLRTQIAGLKRQIEDVRRHRGAIRSRRTEGQVPVVALVGYTNAGKSSLLNRLTGAGALAEDKLFATLDPTTRKLELPAGTEALLSDTVGFIQKLPTQLVAAFRATLEEIKDAAVILHVVDVSHPNAAAQSASVMKVLQDLGVGDRALVTVWNKVDACSEPAMVQATARERESTCATSAATGEGIGELHEILEAQLAAMLQPVQCLVPYSQAELVGEVHRRGLILQEAFSAEGTLLQARVPVALAGRLQQWQLDSEDFQDRSLAAQELTAVAAGT</sequence>
<keyword evidence="10" id="KW-1185">Reference proteome</keyword>
<dbReference type="Pfam" id="PF13167">
    <property type="entry name" value="GTP-bdg_N"/>
    <property type="match status" value="1"/>
</dbReference>
<evidence type="ECO:0000313" key="9">
    <source>
        <dbReference type="EMBL" id="KAK9785872.1"/>
    </source>
</evidence>